<dbReference type="InterPro" id="IPR010471">
    <property type="entry name" value="DUF1068"/>
</dbReference>
<comment type="caution">
    <text evidence="2">The sequence shown here is derived from an EMBL/GenBank/DDBJ whole genome shotgun (WGS) entry which is preliminary data.</text>
</comment>
<evidence type="ECO:0000256" key="1">
    <source>
        <dbReference type="SAM" id="Phobius"/>
    </source>
</evidence>
<dbReference type="PANTHER" id="PTHR32254">
    <property type="entry name" value="EXPRESSED PROTEIN"/>
    <property type="match status" value="1"/>
</dbReference>
<keyword evidence="1" id="KW-0472">Membrane</keyword>
<organism evidence="2 3">
    <name type="scientific">Adiantum capillus-veneris</name>
    <name type="common">Maidenhair fern</name>
    <dbReference type="NCBI Taxonomy" id="13818"/>
    <lineage>
        <taxon>Eukaryota</taxon>
        <taxon>Viridiplantae</taxon>
        <taxon>Streptophyta</taxon>
        <taxon>Embryophyta</taxon>
        <taxon>Tracheophyta</taxon>
        <taxon>Polypodiopsida</taxon>
        <taxon>Polypodiidae</taxon>
        <taxon>Polypodiales</taxon>
        <taxon>Pteridineae</taxon>
        <taxon>Pteridaceae</taxon>
        <taxon>Vittarioideae</taxon>
        <taxon>Adiantum</taxon>
    </lineage>
</organism>
<feature type="transmembrane region" description="Helical" evidence="1">
    <location>
        <begin position="9"/>
        <end position="32"/>
    </location>
</feature>
<dbReference type="EMBL" id="JABFUD020000024">
    <property type="protein sequence ID" value="KAI5060439.1"/>
    <property type="molecule type" value="Genomic_DNA"/>
</dbReference>
<dbReference type="PANTHER" id="PTHR32254:SF6">
    <property type="entry name" value="DUF1068 DOMAIN-CONTAINING PROTEIN"/>
    <property type="match status" value="1"/>
</dbReference>
<evidence type="ECO:0000313" key="2">
    <source>
        <dbReference type="EMBL" id="KAI5060439.1"/>
    </source>
</evidence>
<accession>A0A9D4U2K0</accession>
<dbReference type="OrthoDB" id="1898954at2759"/>
<proteinExistence type="predicted"/>
<keyword evidence="3" id="KW-1185">Reference proteome</keyword>
<sequence length="207" mass="22617">MRSSQSSSAVLGLSGLKLVAVFIAIGLAIYIFGPSLFWQVATGVSEDTDSVGNCPPCACDCTADGESMLLPGVGNTPSLDCDKMDPLLKDDLDKNSLELLSEELKVQEKVSEESQQHADAALLDAKKLASQYQKEAEKCNSGMETCEEAREKSEAALIAQKKISILWEKRARELGWRDRAKHQSIFSRIGLTSDDPDQTSSFLRSRK</sequence>
<dbReference type="Proteomes" id="UP000886520">
    <property type="component" value="Chromosome 24"/>
</dbReference>
<keyword evidence="1" id="KW-0812">Transmembrane</keyword>
<dbReference type="Pfam" id="PF06364">
    <property type="entry name" value="DUF1068"/>
    <property type="match status" value="1"/>
</dbReference>
<dbReference type="AlphaFoldDB" id="A0A9D4U2K0"/>
<reference evidence="2" key="1">
    <citation type="submission" date="2021-01" db="EMBL/GenBank/DDBJ databases">
        <title>Adiantum capillus-veneris genome.</title>
        <authorList>
            <person name="Fang Y."/>
            <person name="Liao Q."/>
        </authorList>
    </citation>
    <scope>NUCLEOTIDE SEQUENCE</scope>
    <source>
        <strain evidence="2">H3</strain>
        <tissue evidence="2">Leaf</tissue>
    </source>
</reference>
<protein>
    <submittedName>
        <fullName evidence="2">Uncharacterized protein</fullName>
    </submittedName>
</protein>
<name>A0A9D4U2K0_ADICA</name>
<evidence type="ECO:0000313" key="3">
    <source>
        <dbReference type="Proteomes" id="UP000886520"/>
    </source>
</evidence>
<gene>
    <name evidence="2" type="ORF">GOP47_0024859</name>
</gene>
<keyword evidence="1" id="KW-1133">Transmembrane helix</keyword>